<dbReference type="EMBL" id="JAKLWS010000012">
    <property type="protein sequence ID" value="MCG2589117.1"/>
    <property type="molecule type" value="Genomic_DNA"/>
</dbReference>
<protein>
    <submittedName>
        <fullName evidence="2">Amphi-Trp domain-containing protein</fullName>
    </submittedName>
</protein>
<dbReference type="Proteomes" id="UP001165366">
    <property type="component" value="Unassembled WGS sequence"/>
</dbReference>
<sequence>MSEKKDLYRLEEERTLEQVASYFENVADNLRNGHITFEDGTKIELPDNVTLDIDVDERNKEDVIATTAEFELKWTIKK</sequence>
<gene>
    <name evidence="2" type="ORF">L6773_11095</name>
</gene>
<organism evidence="2 3">
    <name type="scientific">Rhodohalobacter sulfatireducens</name>
    <dbReference type="NCBI Taxonomy" id="2911366"/>
    <lineage>
        <taxon>Bacteria</taxon>
        <taxon>Pseudomonadati</taxon>
        <taxon>Balneolota</taxon>
        <taxon>Balneolia</taxon>
        <taxon>Balneolales</taxon>
        <taxon>Balneolaceae</taxon>
        <taxon>Rhodohalobacter</taxon>
    </lineage>
</organism>
<keyword evidence="3" id="KW-1185">Reference proteome</keyword>
<dbReference type="Pfam" id="PF20068">
    <property type="entry name" value="Amphi-Trp"/>
    <property type="match status" value="1"/>
</dbReference>
<accession>A0ABS9KE75</accession>
<evidence type="ECO:0000313" key="3">
    <source>
        <dbReference type="Proteomes" id="UP001165366"/>
    </source>
</evidence>
<evidence type="ECO:0000313" key="2">
    <source>
        <dbReference type="EMBL" id="MCG2589117.1"/>
    </source>
</evidence>
<reference evidence="2" key="1">
    <citation type="submission" date="2022-01" db="EMBL/GenBank/DDBJ databases">
        <authorList>
            <person name="Wang Y."/>
        </authorList>
    </citation>
    <scope>NUCLEOTIDE SEQUENCE</scope>
    <source>
        <strain evidence="2">WB101</strain>
    </source>
</reference>
<dbReference type="NCBIfam" id="TIGR04354">
    <property type="entry name" value="amphi-Trp"/>
    <property type="match status" value="1"/>
</dbReference>
<comment type="caution">
    <text evidence="2">The sequence shown here is derived from an EMBL/GenBank/DDBJ whole genome shotgun (WGS) entry which is preliminary data.</text>
</comment>
<dbReference type="RefSeq" id="WP_237854433.1">
    <property type="nucleotide sequence ID" value="NZ_JAKLWS010000012.1"/>
</dbReference>
<dbReference type="InterPro" id="IPR027598">
    <property type="entry name" value="Amphi-Trp_dom"/>
</dbReference>
<proteinExistence type="predicted"/>
<reference evidence="2" key="2">
    <citation type="submission" date="2024-05" db="EMBL/GenBank/DDBJ databases">
        <title>Rhodohalobacter halophilus gen. nov., sp. nov., a moderately halophilic member of the family Balneolaceae.</title>
        <authorList>
            <person name="Xia J."/>
        </authorList>
    </citation>
    <scope>NUCLEOTIDE SEQUENCE</scope>
    <source>
        <strain evidence="2">WB101</strain>
    </source>
</reference>
<name>A0ABS9KE75_9BACT</name>
<feature type="domain" description="Amphi-Trp" evidence="1">
    <location>
        <begin position="1"/>
        <end position="75"/>
    </location>
</feature>
<evidence type="ECO:0000259" key="1">
    <source>
        <dbReference type="Pfam" id="PF20068"/>
    </source>
</evidence>